<evidence type="ECO:0000313" key="1">
    <source>
        <dbReference type="EMBL" id="OAJ94904.1"/>
    </source>
</evidence>
<dbReference type="AlphaFoldDB" id="A0A177Y1Z8"/>
<organism evidence="1 2">
    <name type="scientific">Vibrio bivalvicida</name>
    <dbReference type="NCBI Taxonomy" id="1276888"/>
    <lineage>
        <taxon>Bacteria</taxon>
        <taxon>Pseudomonadati</taxon>
        <taxon>Pseudomonadota</taxon>
        <taxon>Gammaproteobacteria</taxon>
        <taxon>Vibrionales</taxon>
        <taxon>Vibrionaceae</taxon>
        <taxon>Vibrio</taxon>
        <taxon>Vibrio oreintalis group</taxon>
    </lineage>
</organism>
<dbReference type="RefSeq" id="WP_054961073.1">
    <property type="nucleotide sequence ID" value="NZ_LLEI02000021.1"/>
</dbReference>
<evidence type="ECO:0000313" key="2">
    <source>
        <dbReference type="Proteomes" id="UP000078406"/>
    </source>
</evidence>
<protein>
    <submittedName>
        <fullName evidence="1">Uncharacterized protein</fullName>
    </submittedName>
</protein>
<dbReference type="EMBL" id="LLEI02000021">
    <property type="protein sequence ID" value="OAJ94904.1"/>
    <property type="molecule type" value="Genomic_DNA"/>
</dbReference>
<dbReference type="Proteomes" id="UP000078406">
    <property type="component" value="Unassembled WGS sequence"/>
</dbReference>
<comment type="caution">
    <text evidence="1">The sequence shown here is derived from an EMBL/GenBank/DDBJ whole genome shotgun (WGS) entry which is preliminary data.</text>
</comment>
<gene>
    <name evidence="1" type="ORF">APB76_06360</name>
</gene>
<accession>A0A177Y1Z8</accession>
<reference evidence="1 2" key="1">
    <citation type="journal article" date="2016" name="Syst. Appl. Microbiol.">
        <title>Vibrio bivalvicida sp. nov., a novel larval pathogen for bivalve molluscs reared in a hatchery.</title>
        <authorList>
            <person name="Dubert J."/>
            <person name="Romalde J.L."/>
            <person name="Prado S."/>
            <person name="Barja J.L."/>
        </authorList>
    </citation>
    <scope>NUCLEOTIDE SEQUENCE [LARGE SCALE GENOMIC DNA]</scope>
    <source>
        <strain evidence="1 2">605</strain>
    </source>
</reference>
<sequence>MSELEKLQKKWQSEWMKIDGVTGVAIGQTNGEACLVIYSSRPAYLLEEIPETIEGVTVKIIESTQFNARTQL</sequence>
<proteinExistence type="predicted"/>
<name>A0A177Y1Z8_9VIBR</name>